<evidence type="ECO:0000313" key="2">
    <source>
        <dbReference type="EMBL" id="DAF89331.1"/>
    </source>
</evidence>
<sequence>MAVLDRENFLTRLKGFLGERNDDEVIEFYSDVSDTYDDFDRRVSESGDWEQKYKDNDKMWRDKYIARFSGKQEDPEDPDPEEGFKKMEYEDLFKEKED</sequence>
<protein>
    <submittedName>
        <fullName evidence="2">Uncharacterized protein</fullName>
    </submittedName>
</protein>
<organism evidence="2">
    <name type="scientific">Podoviridae sp. ctIyI17</name>
    <dbReference type="NCBI Taxonomy" id="2825241"/>
    <lineage>
        <taxon>Viruses</taxon>
        <taxon>Duplodnaviria</taxon>
        <taxon>Heunggongvirae</taxon>
        <taxon>Uroviricota</taxon>
        <taxon>Caudoviricetes</taxon>
    </lineage>
</organism>
<feature type="region of interest" description="Disordered" evidence="1">
    <location>
        <begin position="69"/>
        <end position="98"/>
    </location>
</feature>
<dbReference type="EMBL" id="BK016007">
    <property type="protein sequence ID" value="DAF89331.1"/>
    <property type="molecule type" value="Genomic_DNA"/>
</dbReference>
<evidence type="ECO:0000256" key="1">
    <source>
        <dbReference type="SAM" id="MobiDB-lite"/>
    </source>
</evidence>
<proteinExistence type="predicted"/>
<accession>A0A8S5U4F9</accession>
<feature type="compositionally biased region" description="Basic and acidic residues" evidence="1">
    <location>
        <begin position="82"/>
        <end position="98"/>
    </location>
</feature>
<reference evidence="2" key="1">
    <citation type="journal article" date="2021" name="Proc. Natl. Acad. Sci. U.S.A.">
        <title>A Catalog of Tens of Thousands of Viruses from Human Metagenomes Reveals Hidden Associations with Chronic Diseases.</title>
        <authorList>
            <person name="Tisza M.J."/>
            <person name="Buck C.B."/>
        </authorList>
    </citation>
    <scope>NUCLEOTIDE SEQUENCE</scope>
    <source>
        <strain evidence="2">CtIyI17</strain>
    </source>
</reference>
<name>A0A8S5U4F9_9CAUD</name>